<dbReference type="SUPFAM" id="SSF69786">
    <property type="entry name" value="YggU-like"/>
    <property type="match status" value="1"/>
</dbReference>
<proteinExistence type="inferred from homology"/>
<dbReference type="EMBL" id="PVZS01000057">
    <property type="protein sequence ID" value="PSC02466.1"/>
    <property type="molecule type" value="Genomic_DNA"/>
</dbReference>
<protein>
    <recommendedName>
        <fullName evidence="2">UPF0235 protein SLNSH_23915</fullName>
    </recommendedName>
</protein>
<dbReference type="Proteomes" id="UP000239772">
    <property type="component" value="Unassembled WGS sequence"/>
</dbReference>
<evidence type="ECO:0000256" key="1">
    <source>
        <dbReference type="ARBA" id="ARBA00010364"/>
    </source>
</evidence>
<organism evidence="4 5">
    <name type="scientific">Alsobacter soli</name>
    <dbReference type="NCBI Taxonomy" id="2109933"/>
    <lineage>
        <taxon>Bacteria</taxon>
        <taxon>Pseudomonadati</taxon>
        <taxon>Pseudomonadota</taxon>
        <taxon>Alphaproteobacteria</taxon>
        <taxon>Hyphomicrobiales</taxon>
        <taxon>Alsobacteraceae</taxon>
        <taxon>Alsobacter</taxon>
    </lineage>
</organism>
<gene>
    <name evidence="4" type="ORF">SLNSH_23915</name>
</gene>
<dbReference type="NCBIfam" id="NF002348">
    <property type="entry name" value="PRK01310.1"/>
    <property type="match status" value="1"/>
</dbReference>
<sequence>MTTETPQPWIAEDDGIVVQVRLTPRGGKDAIEGVEALANGKPVLKARVRAVPEAGKANAALARLLADACGVACGDVALTAGGTARVKTLRIAGEPQALASRLEQACGPAGRKSRPKTKAQAAQQQG</sequence>
<dbReference type="SMART" id="SM01152">
    <property type="entry name" value="DUF167"/>
    <property type="match status" value="1"/>
</dbReference>
<keyword evidence="5" id="KW-1185">Reference proteome</keyword>
<dbReference type="NCBIfam" id="TIGR00251">
    <property type="entry name" value="DUF167 family protein"/>
    <property type="match status" value="1"/>
</dbReference>
<evidence type="ECO:0000313" key="5">
    <source>
        <dbReference type="Proteomes" id="UP000239772"/>
    </source>
</evidence>
<accession>A0A2T1HLD4</accession>
<reference evidence="5" key="1">
    <citation type="submission" date="2018-03" db="EMBL/GenBank/DDBJ databases">
        <authorList>
            <person name="Sun L."/>
            <person name="Liu H."/>
            <person name="Chen W."/>
            <person name="Huang K."/>
            <person name="Liu W."/>
            <person name="Gao X."/>
        </authorList>
    </citation>
    <scope>NUCLEOTIDE SEQUENCE [LARGE SCALE GENOMIC DNA]</scope>
    <source>
        <strain evidence="5">SH9</strain>
    </source>
</reference>
<evidence type="ECO:0000256" key="3">
    <source>
        <dbReference type="SAM" id="MobiDB-lite"/>
    </source>
</evidence>
<evidence type="ECO:0000256" key="2">
    <source>
        <dbReference type="HAMAP-Rule" id="MF_00634"/>
    </source>
</evidence>
<comment type="caution">
    <text evidence="4">The sequence shown here is derived from an EMBL/GenBank/DDBJ whole genome shotgun (WGS) entry which is preliminary data.</text>
</comment>
<comment type="similarity">
    <text evidence="1 2">Belongs to the UPF0235 family.</text>
</comment>
<dbReference type="Pfam" id="PF02594">
    <property type="entry name" value="DUF167"/>
    <property type="match status" value="1"/>
</dbReference>
<dbReference type="InterPro" id="IPR036591">
    <property type="entry name" value="YggU-like_sf"/>
</dbReference>
<dbReference type="OrthoDB" id="9801972at2"/>
<name>A0A2T1HLD4_9HYPH</name>
<dbReference type="InterPro" id="IPR003746">
    <property type="entry name" value="DUF167"/>
</dbReference>
<feature type="region of interest" description="Disordered" evidence="3">
    <location>
        <begin position="102"/>
        <end position="126"/>
    </location>
</feature>
<dbReference type="AlphaFoldDB" id="A0A2T1HLD4"/>
<dbReference type="RefSeq" id="WP_106340757.1">
    <property type="nucleotide sequence ID" value="NZ_PVZS01000057.1"/>
</dbReference>
<dbReference type="Gene3D" id="3.30.1200.10">
    <property type="entry name" value="YggU-like"/>
    <property type="match status" value="1"/>
</dbReference>
<evidence type="ECO:0000313" key="4">
    <source>
        <dbReference type="EMBL" id="PSC02466.1"/>
    </source>
</evidence>
<dbReference type="HAMAP" id="MF_00634">
    <property type="entry name" value="UPF0235"/>
    <property type="match status" value="1"/>
</dbReference>